<sequence>MQETTSQDATSIAITFVIPSYNVEQYLGRCLSSLLIEQDHTGVEILVVNDGSTDGTLQLAHDYEEQFSDVIRVIDQPNKGHGGAVNTGIANARGTYIKVVDADDWLDQEALRVVLDEVRKQSVSPAPIDLLITNYRYDKQGKRVKKTVRYRNVMPVGRPFTWNEVKRMAPDQNLLMHSFTYRTAILREKHNLYYRNTPSMSIISTHTYHYLMCVLCCI</sequence>
<name>A0A8J3AEV9_9BIFI</name>
<dbReference type="Gene3D" id="3.90.550.10">
    <property type="entry name" value="Spore Coat Polysaccharide Biosynthesis Protein SpsA, Chain A"/>
    <property type="match status" value="1"/>
</dbReference>
<reference evidence="2" key="1">
    <citation type="journal article" date="2014" name="Int. J. Syst. Evol. Microbiol.">
        <title>Complete genome sequence of Corynebacterium casei LMG S-19264T (=DSM 44701T), isolated from a smear-ripened cheese.</title>
        <authorList>
            <consortium name="US DOE Joint Genome Institute (JGI-PGF)"/>
            <person name="Walter F."/>
            <person name="Albersmeier A."/>
            <person name="Kalinowski J."/>
            <person name="Ruckert C."/>
        </authorList>
    </citation>
    <scope>NUCLEOTIDE SEQUENCE</scope>
    <source>
        <strain evidence="2">CCM 8606</strain>
    </source>
</reference>
<proteinExistence type="predicted"/>
<dbReference type="PANTHER" id="PTHR22916">
    <property type="entry name" value="GLYCOSYLTRANSFERASE"/>
    <property type="match status" value="1"/>
</dbReference>
<evidence type="ECO:0000259" key="1">
    <source>
        <dbReference type="Pfam" id="PF00535"/>
    </source>
</evidence>
<dbReference type="PANTHER" id="PTHR22916:SF3">
    <property type="entry name" value="UDP-GLCNAC:BETAGAL BETA-1,3-N-ACETYLGLUCOSAMINYLTRANSFERASE-LIKE PROTEIN 1"/>
    <property type="match status" value="1"/>
</dbReference>
<dbReference type="SUPFAM" id="SSF53448">
    <property type="entry name" value="Nucleotide-diphospho-sugar transferases"/>
    <property type="match status" value="1"/>
</dbReference>
<keyword evidence="3" id="KW-1185">Reference proteome</keyword>
<organism evidence="2 3">
    <name type="scientific">Galliscardovia ingluviei</name>
    <dbReference type="NCBI Taxonomy" id="1769422"/>
    <lineage>
        <taxon>Bacteria</taxon>
        <taxon>Bacillati</taxon>
        <taxon>Actinomycetota</taxon>
        <taxon>Actinomycetes</taxon>
        <taxon>Bifidobacteriales</taxon>
        <taxon>Bifidobacteriaceae</taxon>
        <taxon>Galliscardovia</taxon>
    </lineage>
</organism>
<dbReference type="CDD" id="cd00761">
    <property type="entry name" value="Glyco_tranf_GTA_type"/>
    <property type="match status" value="1"/>
</dbReference>
<reference evidence="2" key="2">
    <citation type="submission" date="2020-09" db="EMBL/GenBank/DDBJ databases">
        <authorList>
            <person name="Sun Q."/>
            <person name="Sedlacek I."/>
        </authorList>
    </citation>
    <scope>NUCLEOTIDE SEQUENCE</scope>
    <source>
        <strain evidence="2">CCM 8606</strain>
    </source>
</reference>
<gene>
    <name evidence="2" type="ORF">GCM10007377_01840</name>
</gene>
<dbReference type="GO" id="GO:0016758">
    <property type="term" value="F:hexosyltransferase activity"/>
    <property type="evidence" value="ECO:0007669"/>
    <property type="project" value="UniProtKB-ARBA"/>
</dbReference>
<dbReference type="Proteomes" id="UP000619536">
    <property type="component" value="Unassembled WGS sequence"/>
</dbReference>
<evidence type="ECO:0000313" key="3">
    <source>
        <dbReference type="Proteomes" id="UP000619536"/>
    </source>
</evidence>
<protein>
    <recommendedName>
        <fullName evidence="1">Glycosyltransferase 2-like domain-containing protein</fullName>
    </recommendedName>
</protein>
<dbReference type="EMBL" id="BMDH01000001">
    <property type="protein sequence ID" value="GGI12614.1"/>
    <property type="molecule type" value="Genomic_DNA"/>
</dbReference>
<dbReference type="Pfam" id="PF00535">
    <property type="entry name" value="Glycos_transf_2"/>
    <property type="match status" value="1"/>
</dbReference>
<comment type="caution">
    <text evidence="2">The sequence shown here is derived from an EMBL/GenBank/DDBJ whole genome shotgun (WGS) entry which is preliminary data.</text>
</comment>
<evidence type="ECO:0000313" key="2">
    <source>
        <dbReference type="EMBL" id="GGI12614.1"/>
    </source>
</evidence>
<dbReference type="AlphaFoldDB" id="A0A8J3AEV9"/>
<dbReference type="InterPro" id="IPR001173">
    <property type="entry name" value="Glyco_trans_2-like"/>
</dbReference>
<feature type="domain" description="Glycosyltransferase 2-like" evidence="1">
    <location>
        <begin position="16"/>
        <end position="122"/>
    </location>
</feature>
<accession>A0A8J3AEV9</accession>
<dbReference type="InterPro" id="IPR029044">
    <property type="entry name" value="Nucleotide-diphossugar_trans"/>
</dbReference>
<dbReference type="RefSeq" id="WP_229714667.1">
    <property type="nucleotide sequence ID" value="NZ_BMDH01000001.1"/>
</dbReference>